<feature type="region of interest" description="Disordered" evidence="1">
    <location>
        <begin position="253"/>
        <end position="273"/>
    </location>
</feature>
<protein>
    <submittedName>
        <fullName evidence="2">Uncharacterized protein</fullName>
    </submittedName>
</protein>
<organism evidence="2">
    <name type="scientific">Tanacetum cinerariifolium</name>
    <name type="common">Dalmatian daisy</name>
    <name type="synonym">Chrysanthemum cinerariifolium</name>
    <dbReference type="NCBI Taxonomy" id="118510"/>
    <lineage>
        <taxon>Eukaryota</taxon>
        <taxon>Viridiplantae</taxon>
        <taxon>Streptophyta</taxon>
        <taxon>Embryophyta</taxon>
        <taxon>Tracheophyta</taxon>
        <taxon>Spermatophyta</taxon>
        <taxon>Magnoliopsida</taxon>
        <taxon>eudicotyledons</taxon>
        <taxon>Gunneridae</taxon>
        <taxon>Pentapetalae</taxon>
        <taxon>asterids</taxon>
        <taxon>campanulids</taxon>
        <taxon>Asterales</taxon>
        <taxon>Asteraceae</taxon>
        <taxon>Asteroideae</taxon>
        <taxon>Anthemideae</taxon>
        <taxon>Anthemidinae</taxon>
        <taxon>Tanacetum</taxon>
    </lineage>
</organism>
<reference evidence="2" key="1">
    <citation type="journal article" date="2019" name="Sci. Rep.">
        <title>Draft genome of Tanacetum cinerariifolium, the natural source of mosquito coil.</title>
        <authorList>
            <person name="Yamashiro T."/>
            <person name="Shiraishi A."/>
            <person name="Satake H."/>
            <person name="Nakayama K."/>
        </authorList>
    </citation>
    <scope>NUCLEOTIDE SEQUENCE</scope>
</reference>
<feature type="compositionally biased region" description="Basic and acidic residues" evidence="1">
    <location>
        <begin position="256"/>
        <end position="265"/>
    </location>
</feature>
<evidence type="ECO:0000256" key="1">
    <source>
        <dbReference type="SAM" id="MobiDB-lite"/>
    </source>
</evidence>
<sequence length="322" mass="36450">PLEELTRKGNEPNIKSNGKGYVQMVDANALAKDALDYFNPFGTNIDDWVDIERKKMLKELRKQYSTILAKDPLPNVKHPFNIVSKEEFHKCMHPGVSCGNNVSFVVKTNNNANNFYRKVNNNNNNNNNSNRGLNPNLLCKNCGLIGHGVERCYELIGYLVGFKKNSNLSKQSIVDKMFNNNADVNNSILLLCESGGLNLFDVDRYGPYRVISKEGYKYFLTIVNDYNRPIWVHLLKSKLESKFFKLHDINTQGSKRHNDEERDTSNMKGNRTTTSDACNFIVDDEAEPMATQIGDSVTSEENVQNTFSGEGSNSMGRNHMLS</sequence>
<comment type="caution">
    <text evidence="2">The sequence shown here is derived from an EMBL/GenBank/DDBJ whole genome shotgun (WGS) entry which is preliminary data.</text>
</comment>
<feature type="region of interest" description="Disordered" evidence="1">
    <location>
        <begin position="294"/>
        <end position="322"/>
    </location>
</feature>
<name>A0A6L2LH68_TANCI</name>
<dbReference type="EMBL" id="BKCJ010004184">
    <property type="protein sequence ID" value="GEU59505.1"/>
    <property type="molecule type" value="Genomic_DNA"/>
</dbReference>
<proteinExistence type="predicted"/>
<dbReference type="PANTHER" id="PTHR34222:SF79">
    <property type="entry name" value="RETROVIRUS-RELATED POL POLYPROTEIN FROM TRANSPOSON TNT 1-94"/>
    <property type="match status" value="1"/>
</dbReference>
<accession>A0A6L2LH68</accession>
<gene>
    <name evidence="2" type="ORF">Tci_031483</name>
</gene>
<dbReference type="PANTHER" id="PTHR34222">
    <property type="entry name" value="GAG_PRE-INTEGRS DOMAIN-CONTAINING PROTEIN"/>
    <property type="match status" value="1"/>
</dbReference>
<dbReference type="AlphaFoldDB" id="A0A6L2LH68"/>
<evidence type="ECO:0000313" key="2">
    <source>
        <dbReference type="EMBL" id="GEU59505.1"/>
    </source>
</evidence>
<feature type="non-terminal residue" evidence="2">
    <location>
        <position position="1"/>
    </location>
</feature>